<dbReference type="InterPro" id="IPR014756">
    <property type="entry name" value="Ig_E-set"/>
</dbReference>
<comment type="cofactor">
    <cofactor evidence="2">
        <name>heme b</name>
        <dbReference type="ChEBI" id="CHEBI:60344"/>
    </cofactor>
</comment>
<dbReference type="EMBL" id="NCKU01000056">
    <property type="protein sequence ID" value="RWS17587.1"/>
    <property type="molecule type" value="Genomic_DNA"/>
</dbReference>
<dbReference type="OrthoDB" id="10051395at2759"/>
<dbReference type="EMBL" id="NCKU01000060">
    <property type="protein sequence ID" value="RWS17559.1"/>
    <property type="molecule type" value="Genomic_DNA"/>
</dbReference>
<protein>
    <recommendedName>
        <fullName evidence="14">Sulfite oxidase</fullName>
        <ecNumber evidence="7">1.8.3.1</ecNumber>
    </recommendedName>
</protein>
<evidence type="ECO:0000259" key="15">
    <source>
        <dbReference type="PROSITE" id="PS50255"/>
    </source>
</evidence>
<proteinExistence type="predicted"/>
<evidence type="ECO:0000256" key="6">
    <source>
        <dbReference type="ARBA" id="ARBA00011738"/>
    </source>
</evidence>
<dbReference type="InterPro" id="IPR036400">
    <property type="entry name" value="Cyt_B5-like_heme/steroid_sf"/>
</dbReference>
<dbReference type="PRINTS" id="PR00363">
    <property type="entry name" value="CYTOCHROMEB5"/>
</dbReference>
<dbReference type="SUPFAM" id="SSF81296">
    <property type="entry name" value="E set domains"/>
    <property type="match status" value="1"/>
</dbReference>
<keyword evidence="19" id="KW-1185">Reference proteome</keyword>
<evidence type="ECO:0000256" key="3">
    <source>
        <dbReference type="ARBA" id="ARBA00004569"/>
    </source>
</evidence>
<evidence type="ECO:0000313" key="19">
    <source>
        <dbReference type="Proteomes" id="UP000285301"/>
    </source>
</evidence>
<dbReference type="InterPro" id="IPR001199">
    <property type="entry name" value="Cyt_B5-like_heme/steroid-bd"/>
</dbReference>
<dbReference type="GO" id="GO:0020037">
    <property type="term" value="F:heme binding"/>
    <property type="evidence" value="ECO:0007669"/>
    <property type="project" value="InterPro"/>
</dbReference>
<gene>
    <name evidence="17" type="ORF">B4U79_04653</name>
    <name evidence="16" type="ORF">B4U79_08464</name>
    <name evidence="18" type="ORF">B4U79_14186</name>
</gene>
<dbReference type="CDD" id="cd02111">
    <property type="entry name" value="eukary_SO_Moco"/>
    <property type="match status" value="1"/>
</dbReference>
<dbReference type="PROSITE" id="PS00559">
    <property type="entry name" value="MOLYBDOPTERIN_EUK"/>
    <property type="match status" value="1"/>
</dbReference>
<comment type="subcellular location">
    <subcellularLocation>
        <location evidence="3">Mitochondrion intermembrane space</location>
    </subcellularLocation>
</comment>
<evidence type="ECO:0000256" key="5">
    <source>
        <dbReference type="ARBA" id="ARBA00004971"/>
    </source>
</evidence>
<evidence type="ECO:0000313" key="18">
    <source>
        <dbReference type="EMBL" id="RWS17740.1"/>
    </source>
</evidence>
<evidence type="ECO:0000256" key="11">
    <source>
        <dbReference type="ARBA" id="ARBA00023002"/>
    </source>
</evidence>
<dbReference type="InterPro" id="IPR000572">
    <property type="entry name" value="OxRdtase_Mopterin-bd_dom"/>
</dbReference>
<comment type="cofactor">
    <cofactor evidence="1">
        <name>Mo-molybdopterin</name>
        <dbReference type="ChEBI" id="CHEBI:71302"/>
    </cofactor>
</comment>
<dbReference type="STRING" id="1965070.A0A3S4RL86"/>
<dbReference type="InterPro" id="IPR022407">
    <property type="entry name" value="OxRdtase_Mopterin_BS"/>
</dbReference>
<dbReference type="PROSITE" id="PS50255">
    <property type="entry name" value="CYTOCHROME_B5_2"/>
    <property type="match status" value="1"/>
</dbReference>
<dbReference type="FunFam" id="2.60.40.650:FF:000002">
    <property type="entry name" value="sulfite oxidase"/>
    <property type="match status" value="1"/>
</dbReference>
<keyword evidence="8" id="KW-0500">Molybdenum</keyword>
<keyword evidence="9" id="KW-0349">Heme</keyword>
<evidence type="ECO:0000256" key="14">
    <source>
        <dbReference type="ARBA" id="ARBA00070338"/>
    </source>
</evidence>
<dbReference type="InterPro" id="IPR018506">
    <property type="entry name" value="Cyt_B5_heme-BS"/>
</dbReference>
<evidence type="ECO:0000256" key="10">
    <source>
        <dbReference type="ARBA" id="ARBA00022723"/>
    </source>
</evidence>
<evidence type="ECO:0000256" key="7">
    <source>
        <dbReference type="ARBA" id="ARBA00012505"/>
    </source>
</evidence>
<keyword evidence="13" id="KW-0496">Mitochondrion</keyword>
<organism evidence="16 19">
    <name type="scientific">Dinothrombium tinctorium</name>
    <dbReference type="NCBI Taxonomy" id="1965070"/>
    <lineage>
        <taxon>Eukaryota</taxon>
        <taxon>Metazoa</taxon>
        <taxon>Ecdysozoa</taxon>
        <taxon>Arthropoda</taxon>
        <taxon>Chelicerata</taxon>
        <taxon>Arachnida</taxon>
        <taxon>Acari</taxon>
        <taxon>Acariformes</taxon>
        <taxon>Trombidiformes</taxon>
        <taxon>Prostigmata</taxon>
        <taxon>Anystina</taxon>
        <taxon>Parasitengona</taxon>
        <taxon>Trombidioidea</taxon>
        <taxon>Trombidiidae</taxon>
        <taxon>Dinothrombium</taxon>
    </lineage>
</organism>
<evidence type="ECO:0000256" key="9">
    <source>
        <dbReference type="ARBA" id="ARBA00022617"/>
    </source>
</evidence>
<feature type="domain" description="Cytochrome b5 heme-binding" evidence="15">
    <location>
        <begin position="100"/>
        <end position="178"/>
    </location>
</feature>
<keyword evidence="11" id="KW-0560">Oxidoreductase</keyword>
<dbReference type="PANTHER" id="PTHR19372">
    <property type="entry name" value="SULFITE REDUCTASE"/>
    <property type="match status" value="1"/>
</dbReference>
<dbReference type="Proteomes" id="UP000285301">
    <property type="component" value="Unassembled WGS sequence"/>
</dbReference>
<reference evidence="16" key="2">
    <citation type="submission" date="2018-11" db="EMBL/GenBank/DDBJ databases">
        <title>Trombidioid mite genomics.</title>
        <authorList>
            <person name="Dong X."/>
        </authorList>
    </citation>
    <scope>NUCLEOTIDE SEQUENCE</scope>
    <source>
        <strain evidence="16">UoL-WK</strain>
    </source>
</reference>
<name>A0A3S4RL86_9ACAR</name>
<dbReference type="Gene3D" id="3.10.120.10">
    <property type="entry name" value="Cytochrome b5-like heme/steroid binding domain"/>
    <property type="match status" value="1"/>
</dbReference>
<comment type="caution">
    <text evidence="16">The sequence shown here is derived from an EMBL/GenBank/DDBJ whole genome shotgun (WGS) entry which is preliminary data.</text>
</comment>
<dbReference type="InterPro" id="IPR008335">
    <property type="entry name" value="Mopterin_OxRdtase_euk"/>
</dbReference>
<dbReference type="SUPFAM" id="SSF55856">
    <property type="entry name" value="Cytochrome b5-like heme/steroid binding domain"/>
    <property type="match status" value="1"/>
</dbReference>
<dbReference type="EC" id="1.8.3.1" evidence="7"/>
<evidence type="ECO:0000313" key="17">
    <source>
        <dbReference type="EMBL" id="RWS17587.1"/>
    </source>
</evidence>
<dbReference type="Pfam" id="PF00173">
    <property type="entry name" value="Cyt-b5"/>
    <property type="match status" value="1"/>
</dbReference>
<dbReference type="GO" id="GO:0030151">
    <property type="term" value="F:molybdenum ion binding"/>
    <property type="evidence" value="ECO:0007669"/>
    <property type="project" value="InterPro"/>
</dbReference>
<dbReference type="GO" id="GO:0006790">
    <property type="term" value="P:sulfur compound metabolic process"/>
    <property type="evidence" value="ECO:0007669"/>
    <property type="project" value="UniProtKB-UniPathway"/>
</dbReference>
<sequence length="564" mass="63653">MALNLVRKVAKKQSTTAILLKRWTPLVSLCAHFEPIAFRSKSDHSKNWRVNRKEWGKSVLLTSGTALISYAAYKWYAQRRDTLQALELNHSKYGEHIPGLKSYSMEEVSKHSSIEKRIWVTFKNGVYDVTDFVHEHPGGDNIMMGAGGAVDPFWELYAVHKNEKVLDILEKYRIGNLNAEDRHLTEPQAGNPYSTDPRRHPALQPRSVTPFNAEPPLEILVKNFRTPNELFFVRNHLPVPIVDINEYKLEIEGIGLKKSFALTLNDLKNKFPKHSVTTAIQCAGNRRSEMIEYKEVRGLSWGPAAISNAKWSGARLSDVLKYCGLDLNDERIKHVQFDGLDQDPAGQPYGASIPADIALDPKSQFILAYEMNDEEIPRDHGFPIRLIAPGIVGARNVKWLGRIVLSDEESHSHWQRNDYKGFSPNVDWDTVDFDKAPAIQDLPVQSAICKPANGEVLRRDKNGCIKVEGYAWSGGGRKIVRVDVSADGGKNWTVANLKQEATPLNRTYSWTLWEVNLPIKEGNAQLICKAIDSAYNGQPETVPPIWNLRGVLSNAWHRVNVQVE</sequence>
<comment type="pathway">
    <text evidence="5">Energy metabolism; sulfur metabolism.</text>
</comment>
<dbReference type="Gene3D" id="3.90.420.10">
    <property type="entry name" value="Oxidoreductase, molybdopterin-binding domain"/>
    <property type="match status" value="1"/>
</dbReference>
<comment type="subunit">
    <text evidence="6">Homodimer.</text>
</comment>
<accession>A0A3S4RL86</accession>
<reference evidence="16 19" key="1">
    <citation type="journal article" date="2018" name="Gigascience">
        <title>Genomes of trombidid mites reveal novel predicted allergens and laterally-transferred genes associated with secondary metabolism.</title>
        <authorList>
            <person name="Dong X."/>
            <person name="Chaisiri K."/>
            <person name="Xia D."/>
            <person name="Armstrong S.D."/>
            <person name="Fang Y."/>
            <person name="Donnelly M.J."/>
            <person name="Kadowaki T."/>
            <person name="McGarry J.W."/>
            <person name="Darby A.C."/>
            <person name="Makepeace B.L."/>
        </authorList>
    </citation>
    <scope>NUCLEOTIDE SEQUENCE [LARGE SCALE GENOMIC DNA]</scope>
    <source>
        <strain evidence="16">UoL-WK</strain>
    </source>
</reference>
<dbReference type="InterPro" id="IPR005066">
    <property type="entry name" value="MoCF_OxRdtse_dimer"/>
</dbReference>
<dbReference type="GO" id="GO:0005758">
    <property type="term" value="C:mitochondrial intermembrane space"/>
    <property type="evidence" value="ECO:0007669"/>
    <property type="project" value="UniProtKB-SubCell"/>
</dbReference>
<dbReference type="InterPro" id="IPR036374">
    <property type="entry name" value="OxRdtase_Mopterin-bd_sf"/>
</dbReference>
<dbReference type="GO" id="GO:0008482">
    <property type="term" value="F:sulfite oxidase activity"/>
    <property type="evidence" value="ECO:0007669"/>
    <property type="project" value="UniProtKB-EC"/>
</dbReference>
<evidence type="ECO:0000256" key="2">
    <source>
        <dbReference type="ARBA" id="ARBA00001970"/>
    </source>
</evidence>
<dbReference type="UniPathway" id="UPA00096"/>
<dbReference type="PANTHER" id="PTHR19372:SF7">
    <property type="entry name" value="SULFITE OXIDASE, MITOCHONDRIAL"/>
    <property type="match status" value="1"/>
</dbReference>
<evidence type="ECO:0000256" key="8">
    <source>
        <dbReference type="ARBA" id="ARBA00022505"/>
    </source>
</evidence>
<dbReference type="Pfam" id="PF03404">
    <property type="entry name" value="Mo-co_dimer"/>
    <property type="match status" value="1"/>
</dbReference>
<dbReference type="PRINTS" id="PR00407">
    <property type="entry name" value="EUMOPTERIN"/>
</dbReference>
<dbReference type="AlphaFoldDB" id="A0A3S4RL86"/>
<evidence type="ECO:0000256" key="1">
    <source>
        <dbReference type="ARBA" id="ARBA00001924"/>
    </source>
</evidence>
<dbReference type="Pfam" id="PF00174">
    <property type="entry name" value="Oxidored_molyb"/>
    <property type="match status" value="1"/>
</dbReference>
<dbReference type="SMART" id="SM01117">
    <property type="entry name" value="Cyt-b5"/>
    <property type="match status" value="1"/>
</dbReference>
<dbReference type="SUPFAM" id="SSF56524">
    <property type="entry name" value="Oxidoreductase molybdopterin-binding domain"/>
    <property type="match status" value="1"/>
</dbReference>
<dbReference type="Gene3D" id="2.60.40.650">
    <property type="match status" value="1"/>
</dbReference>
<dbReference type="FunFam" id="3.10.120.10:FF:000007">
    <property type="entry name" value="Sulfite oxidase, mitochondrial"/>
    <property type="match status" value="1"/>
</dbReference>
<keyword evidence="12" id="KW-0408">Iron</keyword>
<evidence type="ECO:0000256" key="13">
    <source>
        <dbReference type="ARBA" id="ARBA00023128"/>
    </source>
</evidence>
<evidence type="ECO:0000313" key="16">
    <source>
        <dbReference type="EMBL" id="RWS17559.1"/>
    </source>
</evidence>
<dbReference type="FunFam" id="3.90.420.10:FF:000002">
    <property type="entry name" value="sulfite oxidase, mitochondrial"/>
    <property type="match status" value="1"/>
</dbReference>
<evidence type="ECO:0000256" key="12">
    <source>
        <dbReference type="ARBA" id="ARBA00023004"/>
    </source>
</evidence>
<dbReference type="PROSITE" id="PS00191">
    <property type="entry name" value="CYTOCHROME_B5_1"/>
    <property type="match status" value="1"/>
</dbReference>
<dbReference type="GO" id="GO:0043546">
    <property type="term" value="F:molybdopterin cofactor binding"/>
    <property type="evidence" value="ECO:0007669"/>
    <property type="project" value="InterPro"/>
</dbReference>
<comment type="pathway">
    <text evidence="4">Sulfur metabolism.</text>
</comment>
<keyword evidence="10" id="KW-0479">Metal-binding</keyword>
<dbReference type="EMBL" id="NCKU01000041">
    <property type="protein sequence ID" value="RWS17740.1"/>
    <property type="molecule type" value="Genomic_DNA"/>
</dbReference>
<evidence type="ECO:0000256" key="4">
    <source>
        <dbReference type="ARBA" id="ARBA00004678"/>
    </source>
</evidence>